<protein>
    <submittedName>
        <fullName evidence="2">Uncharacterized protein</fullName>
    </submittedName>
</protein>
<proteinExistence type="predicted"/>
<feature type="region of interest" description="Disordered" evidence="1">
    <location>
        <begin position="82"/>
        <end position="103"/>
    </location>
</feature>
<gene>
    <name evidence="2" type="ORF">O9Z63_20195</name>
</gene>
<organism evidence="2 3">
    <name type="scientific">Hymenobacter yonginensis</name>
    <dbReference type="NCBI Taxonomy" id="748197"/>
    <lineage>
        <taxon>Bacteria</taxon>
        <taxon>Pseudomonadati</taxon>
        <taxon>Bacteroidota</taxon>
        <taxon>Cytophagia</taxon>
        <taxon>Cytophagales</taxon>
        <taxon>Hymenobacteraceae</taxon>
        <taxon>Hymenobacter</taxon>
    </lineage>
</organism>
<accession>A0ABY7PV71</accession>
<name>A0ABY7PV71_9BACT</name>
<keyword evidence="2" id="KW-0614">Plasmid</keyword>
<dbReference type="EMBL" id="CP115397">
    <property type="protein sequence ID" value="WBO86807.1"/>
    <property type="molecule type" value="Genomic_DNA"/>
</dbReference>
<keyword evidence="3" id="KW-1185">Reference proteome</keyword>
<evidence type="ECO:0000313" key="2">
    <source>
        <dbReference type="EMBL" id="WBO86807.1"/>
    </source>
</evidence>
<evidence type="ECO:0000256" key="1">
    <source>
        <dbReference type="SAM" id="MobiDB-lite"/>
    </source>
</evidence>
<geneLocation type="plasmid" evidence="2 3">
    <name>unnamed2</name>
</geneLocation>
<sequence length="103" mass="11844">MGYSKQLRQIRQARKAVRAWQHQMLALELEGITALTLHSATRTLIIPIEREAGAQVVGTLLEVLNERRKTLQAEARQIRQDWHEHELLHGSQTRPHPARGRAD</sequence>
<dbReference type="Proteomes" id="UP001211872">
    <property type="component" value="Plasmid unnamed2"/>
</dbReference>
<evidence type="ECO:0000313" key="3">
    <source>
        <dbReference type="Proteomes" id="UP001211872"/>
    </source>
</evidence>
<dbReference type="RefSeq" id="WP_270129492.1">
    <property type="nucleotide sequence ID" value="NZ_CP115397.1"/>
</dbReference>
<reference evidence="2 3" key="1">
    <citation type="journal article" date="2011" name="Int. J. Syst. Evol. Microbiol.">
        <title>Hymenobacter yonginensis sp. nov., isolated from a mesotrophic artificial lake.</title>
        <authorList>
            <person name="Joung Y."/>
            <person name="Cho S.H."/>
            <person name="Kim H."/>
            <person name="Kim S.B."/>
            <person name="Joh K."/>
        </authorList>
    </citation>
    <scope>NUCLEOTIDE SEQUENCE [LARGE SCALE GENOMIC DNA]</scope>
    <source>
        <strain evidence="2 3">KCTC 22745</strain>
    </source>
</reference>